<comment type="similarity">
    <text evidence="1">Belongs to the UPF0145 family.</text>
</comment>
<dbReference type="InterPro" id="IPR002765">
    <property type="entry name" value="UPF0145_YbjQ-like"/>
</dbReference>
<keyword evidence="4" id="KW-1185">Reference proteome</keyword>
<accession>A0A5C5ZJX7</accession>
<evidence type="ECO:0000256" key="2">
    <source>
        <dbReference type="SAM" id="Phobius"/>
    </source>
</evidence>
<name>A0A5C5ZJX7_9BACT</name>
<evidence type="ECO:0000313" key="3">
    <source>
        <dbReference type="EMBL" id="TWT86763.1"/>
    </source>
</evidence>
<organism evidence="3 4">
    <name type="scientific">Pseudobythopirellula maris</name>
    <dbReference type="NCBI Taxonomy" id="2527991"/>
    <lineage>
        <taxon>Bacteria</taxon>
        <taxon>Pseudomonadati</taxon>
        <taxon>Planctomycetota</taxon>
        <taxon>Planctomycetia</taxon>
        <taxon>Pirellulales</taxon>
        <taxon>Lacipirellulaceae</taxon>
        <taxon>Pseudobythopirellula</taxon>
    </lineage>
</organism>
<protein>
    <submittedName>
        <fullName evidence="3">Uncharacterized protein</fullName>
    </submittedName>
</protein>
<dbReference type="InterPro" id="IPR035439">
    <property type="entry name" value="UPF0145_dom_sf"/>
</dbReference>
<proteinExistence type="inferred from homology"/>
<reference evidence="3 4" key="1">
    <citation type="submission" date="2019-02" db="EMBL/GenBank/DDBJ databases">
        <title>Deep-cultivation of Planctomycetes and their phenomic and genomic characterization uncovers novel biology.</title>
        <authorList>
            <person name="Wiegand S."/>
            <person name="Jogler M."/>
            <person name="Boedeker C."/>
            <person name="Pinto D."/>
            <person name="Vollmers J."/>
            <person name="Rivas-Marin E."/>
            <person name="Kohn T."/>
            <person name="Peeters S.H."/>
            <person name="Heuer A."/>
            <person name="Rast P."/>
            <person name="Oberbeckmann S."/>
            <person name="Bunk B."/>
            <person name="Jeske O."/>
            <person name="Meyerdierks A."/>
            <person name="Storesund J.E."/>
            <person name="Kallscheuer N."/>
            <person name="Luecker S."/>
            <person name="Lage O.M."/>
            <person name="Pohl T."/>
            <person name="Merkel B.J."/>
            <person name="Hornburger P."/>
            <person name="Mueller R.-W."/>
            <person name="Bruemmer F."/>
            <person name="Labrenz M."/>
            <person name="Spormann A.M."/>
            <person name="Op Den Camp H."/>
            <person name="Overmann J."/>
            <person name="Amann R."/>
            <person name="Jetten M.S.M."/>
            <person name="Mascher T."/>
            <person name="Medema M.H."/>
            <person name="Devos D.P."/>
            <person name="Kaster A.-K."/>
            <person name="Ovreas L."/>
            <person name="Rohde M."/>
            <person name="Galperin M.Y."/>
            <person name="Jogler C."/>
        </authorList>
    </citation>
    <scope>NUCLEOTIDE SEQUENCE [LARGE SCALE GENOMIC DNA]</scope>
    <source>
        <strain evidence="3 4">Mal64</strain>
    </source>
</reference>
<dbReference type="RefSeq" id="WP_146402810.1">
    <property type="nucleotide sequence ID" value="NZ_SJPQ01000004.1"/>
</dbReference>
<dbReference type="EMBL" id="SJPQ01000004">
    <property type="protein sequence ID" value="TWT86763.1"/>
    <property type="molecule type" value="Genomic_DNA"/>
</dbReference>
<dbReference type="SUPFAM" id="SSF117782">
    <property type="entry name" value="YbjQ-like"/>
    <property type="match status" value="1"/>
</dbReference>
<dbReference type="Gene3D" id="3.30.110.70">
    <property type="entry name" value="Hypothetical protein apc22750. Chain B"/>
    <property type="match status" value="1"/>
</dbReference>
<evidence type="ECO:0000313" key="4">
    <source>
        <dbReference type="Proteomes" id="UP000315440"/>
    </source>
</evidence>
<sequence>MTELLINIGFLLFFLSLGLIFGTAMERRHLRRLESREQAHAGFLVTQLKSYPGAVDTSVTPRMYAAEAVVATDYLKSFLSGIRKFFGGELKSYKSLLERARREAQMKVVEQAAADGYDTACNFRYITADIGGALNPKQKSVIVAMLVSATAYKRLPPQ</sequence>
<dbReference type="Pfam" id="PF01906">
    <property type="entry name" value="YbjQ_1"/>
    <property type="match status" value="1"/>
</dbReference>
<comment type="caution">
    <text evidence="3">The sequence shown here is derived from an EMBL/GenBank/DDBJ whole genome shotgun (WGS) entry which is preliminary data.</text>
</comment>
<keyword evidence="2" id="KW-0812">Transmembrane</keyword>
<dbReference type="AlphaFoldDB" id="A0A5C5ZJX7"/>
<evidence type="ECO:0000256" key="1">
    <source>
        <dbReference type="ARBA" id="ARBA00010751"/>
    </source>
</evidence>
<dbReference type="Proteomes" id="UP000315440">
    <property type="component" value="Unassembled WGS sequence"/>
</dbReference>
<gene>
    <name evidence="3" type="ORF">Mal64_35930</name>
</gene>
<feature type="transmembrane region" description="Helical" evidence="2">
    <location>
        <begin position="6"/>
        <end position="25"/>
    </location>
</feature>
<keyword evidence="2" id="KW-1133">Transmembrane helix</keyword>
<keyword evidence="2" id="KW-0472">Membrane</keyword>
<dbReference type="OrthoDB" id="281957at2"/>